<accession>A0A3E0WV62</accession>
<dbReference type="OrthoDB" id="8017431at2"/>
<protein>
    <recommendedName>
        <fullName evidence="3">LssY-like C-terminal domain-containing protein</fullName>
    </recommendedName>
</protein>
<reference evidence="2" key="1">
    <citation type="submission" date="2017-05" db="EMBL/GenBank/DDBJ databases">
        <authorList>
            <person name="Sharma S."/>
            <person name="Sidhu C."/>
            <person name="Pinnaka A.K."/>
        </authorList>
    </citation>
    <scope>NUCLEOTIDE SEQUENCE [LARGE SCALE GENOMIC DNA]</scope>
    <source>
        <strain evidence="2">AK93</strain>
    </source>
</reference>
<dbReference type="Proteomes" id="UP000256763">
    <property type="component" value="Unassembled WGS sequence"/>
</dbReference>
<comment type="caution">
    <text evidence="1">The sequence shown here is derived from an EMBL/GenBank/DDBJ whole genome shotgun (WGS) entry which is preliminary data.</text>
</comment>
<proteinExistence type="predicted"/>
<dbReference type="AlphaFoldDB" id="A0A3E0WV62"/>
<gene>
    <name evidence="1" type="ORF">CAL65_10150</name>
</gene>
<evidence type="ECO:0008006" key="3">
    <source>
        <dbReference type="Google" id="ProtNLM"/>
    </source>
</evidence>
<evidence type="ECO:0000313" key="2">
    <source>
        <dbReference type="Proteomes" id="UP000256763"/>
    </source>
</evidence>
<sequence length="242" mass="26430">MKSLAAGIAAAGMAVWVSHTLRNRAAEAMGIYHGEDAVSARITGADLVHPPGLPVIGKWMLDPDLSPAHWLGERYRAKRLREPINVLLLDRVAASEQQARQRLSAAMAAAGYPSREGHSSGYRGYIGTKTYPQLPSKREHAFSNEPFEVNNNHGRVFGPRAGARGFLFIAAFSREHVDPLRKIKHGYASFNQARDHVASKLDEQGAYRLRGFVHLRNSIVNDTAVCTGDHDGMAALLIAEAS</sequence>
<dbReference type="RefSeq" id="WP_116302131.1">
    <property type="nucleotide sequence ID" value="NZ_NFZV01000008.1"/>
</dbReference>
<evidence type="ECO:0000313" key="1">
    <source>
        <dbReference type="EMBL" id="RFA36870.1"/>
    </source>
</evidence>
<dbReference type="EMBL" id="NFZW01000008">
    <property type="protein sequence ID" value="RFA36870.1"/>
    <property type="molecule type" value="Genomic_DNA"/>
</dbReference>
<organism evidence="1 2">
    <name type="scientific">Alkalilimnicola ehrlichii</name>
    <dbReference type="NCBI Taxonomy" id="351052"/>
    <lineage>
        <taxon>Bacteria</taxon>
        <taxon>Pseudomonadati</taxon>
        <taxon>Pseudomonadota</taxon>
        <taxon>Gammaproteobacteria</taxon>
        <taxon>Chromatiales</taxon>
        <taxon>Ectothiorhodospiraceae</taxon>
        <taxon>Alkalilimnicola</taxon>
    </lineage>
</organism>
<name>A0A3E0WV62_9GAMM</name>
<keyword evidence="2" id="KW-1185">Reference proteome</keyword>